<dbReference type="Bgee" id="ENSSSCG00000003499">
    <property type="expression patterns" value="Expressed in lung and 1 other cell type or tissue"/>
</dbReference>
<dbReference type="Ensembl" id="ENSSSCT00000003887.4">
    <property type="protein sequence ID" value="ENSSSCP00000003799.4"/>
    <property type="gene ID" value="ENSSSCG00000003499.5"/>
</dbReference>
<dbReference type="InterPro" id="IPR016090">
    <property type="entry name" value="PLA2-like_dom"/>
</dbReference>
<name>F1SUN2_PIG</name>
<dbReference type="GO" id="GO:0005576">
    <property type="term" value="C:extracellular region"/>
    <property type="evidence" value="ECO:0007669"/>
    <property type="project" value="UniProtKB-SubCell"/>
</dbReference>
<evidence type="ECO:0000256" key="3">
    <source>
        <dbReference type="ARBA" id="ARBA00022525"/>
    </source>
</evidence>
<feature type="binding site" evidence="11">
    <location>
        <position position="88"/>
    </location>
    <ligand>
        <name>Ca(2+)</name>
        <dbReference type="ChEBI" id="CHEBI:29108"/>
    </ligand>
</feature>
<dbReference type="GeneTree" id="ENSGT00910000144349"/>
<keyword evidence="14" id="KW-0472">Membrane</keyword>
<proteinExistence type="inferred from homology"/>
<dbReference type="HOGENOM" id="CLU_090683_3_0_1"/>
<keyword evidence="17" id="KW-1185">Reference proteome</keyword>
<dbReference type="AlphaFoldDB" id="F1SUN2"/>
<dbReference type="InterPro" id="IPR036444">
    <property type="entry name" value="PLipase_A2_dom_sf"/>
</dbReference>
<evidence type="ECO:0000256" key="8">
    <source>
        <dbReference type="ARBA" id="ARBA00048699"/>
    </source>
</evidence>
<organism evidence="16 17">
    <name type="scientific">Sus scrofa</name>
    <name type="common">Pig</name>
    <dbReference type="NCBI Taxonomy" id="9823"/>
    <lineage>
        <taxon>Eukaryota</taxon>
        <taxon>Metazoa</taxon>
        <taxon>Chordata</taxon>
        <taxon>Craniata</taxon>
        <taxon>Vertebrata</taxon>
        <taxon>Euteleostomi</taxon>
        <taxon>Mammalia</taxon>
        <taxon>Eutheria</taxon>
        <taxon>Laurasiatheria</taxon>
        <taxon>Artiodactyla</taxon>
        <taxon>Suina</taxon>
        <taxon>Suidae</taxon>
        <taxon>Sus</taxon>
    </lineage>
</organism>
<comment type="cofactor">
    <cofactor evidence="11">
        <name>Ca(2+)</name>
        <dbReference type="ChEBI" id="CHEBI:29108"/>
    </cofactor>
    <text evidence="11">Binds 1 Ca(2+) ion per subunit.</text>
</comment>
<evidence type="ECO:0000313" key="16">
    <source>
        <dbReference type="Ensembl" id="ENSSSCP00000003799.4"/>
    </source>
</evidence>
<reference evidence="16" key="4">
    <citation type="submission" date="2025-09" db="UniProtKB">
        <authorList>
            <consortium name="Ensembl"/>
        </authorList>
    </citation>
    <scope>IDENTIFICATION</scope>
</reference>
<dbReference type="InterPro" id="IPR033113">
    <property type="entry name" value="PLA2_histidine"/>
</dbReference>
<evidence type="ECO:0000259" key="15">
    <source>
        <dbReference type="SMART" id="SM00085"/>
    </source>
</evidence>
<evidence type="ECO:0000256" key="4">
    <source>
        <dbReference type="ARBA" id="ARBA00023157"/>
    </source>
</evidence>
<comment type="catalytic activity">
    <reaction evidence="7">
        <text>1,2-dihexadecanoyl-sn-glycero-3-phosphocholine + H2O = 1-hexadecanoyl-sn-glycero-3-phosphocholine + hexadecanoate + H(+)</text>
        <dbReference type="Rhea" id="RHEA:41223"/>
        <dbReference type="ChEBI" id="CHEBI:7896"/>
        <dbReference type="ChEBI" id="CHEBI:15377"/>
        <dbReference type="ChEBI" id="CHEBI:15378"/>
        <dbReference type="ChEBI" id="CHEBI:72998"/>
        <dbReference type="ChEBI" id="CHEBI:72999"/>
    </reaction>
    <physiologicalReaction direction="left-to-right" evidence="7">
        <dbReference type="Rhea" id="RHEA:41224"/>
    </physiologicalReaction>
</comment>
<keyword evidence="14" id="KW-1133">Transmembrane helix</keyword>
<dbReference type="InterPro" id="IPR033112">
    <property type="entry name" value="PLA2_Asp_AS"/>
</dbReference>
<dbReference type="FunCoup" id="F1SUN2">
    <property type="interactions" value="1"/>
</dbReference>
<evidence type="ECO:0000313" key="18">
    <source>
        <dbReference type="VGNC" id="VGNC:91490"/>
    </source>
</evidence>
<comment type="similarity">
    <text evidence="2 13">Belongs to the phospholipase A2 family.</text>
</comment>
<dbReference type="VGNC" id="VGNC:91490">
    <property type="gene designation" value="PLA2G2C"/>
</dbReference>
<sequence>MPRHSFRGLLVPNAQRSGAETRSSIVLIVPSLLPLIFSLAVLAPTQSSFWQFQRMVKHITGWTASPGPHSGKPLTSLRLAPRCCLAHDCCYERLKQLGCQPVLNGYQFHIVSRTVVCDPGASCLCGWRACECDKQYAYCFKENLPTYEKNFKHFSGRACCGRHKLQCQERQGVP</sequence>
<evidence type="ECO:0000313" key="17">
    <source>
        <dbReference type="Proteomes" id="UP000008227"/>
    </source>
</evidence>
<dbReference type="GO" id="GO:0005509">
    <property type="term" value="F:calcium ion binding"/>
    <property type="evidence" value="ECO:0000318"/>
    <property type="project" value="GO_Central"/>
</dbReference>
<feature type="domain" description="Phospholipase A2-like central" evidence="15">
    <location>
        <begin position="48"/>
        <end position="160"/>
    </location>
</feature>
<comment type="catalytic activity">
    <reaction evidence="5">
        <text>1-hexadecanoyl-2-(9Z-octadecenoyl)-sn-glycero-3-phospho-(1'-sn-glycerol) + H2O = 1-hexadecanoyl-sn-glycero-3-phospho-(1'-sn-glycerol) + (9Z)-octadecenoate + H(+)</text>
        <dbReference type="Rhea" id="RHEA:40919"/>
        <dbReference type="ChEBI" id="CHEBI:15377"/>
        <dbReference type="ChEBI" id="CHEBI:15378"/>
        <dbReference type="ChEBI" id="CHEBI:30823"/>
        <dbReference type="ChEBI" id="CHEBI:72841"/>
        <dbReference type="ChEBI" id="CHEBI:75158"/>
    </reaction>
    <physiologicalReaction direction="left-to-right" evidence="5">
        <dbReference type="Rhea" id="RHEA:40920"/>
    </physiologicalReaction>
</comment>
<feature type="active site" evidence="10">
    <location>
        <position position="87"/>
    </location>
</feature>
<dbReference type="PANTHER" id="PTHR11716">
    <property type="entry name" value="PHOSPHOLIPASE A2 FAMILY MEMBER"/>
    <property type="match status" value="1"/>
</dbReference>
<evidence type="ECO:0000256" key="6">
    <source>
        <dbReference type="ARBA" id="ARBA00048221"/>
    </source>
</evidence>
<evidence type="ECO:0000256" key="2">
    <source>
        <dbReference type="ARBA" id="ARBA00007056"/>
    </source>
</evidence>
<evidence type="ECO:0000256" key="11">
    <source>
        <dbReference type="PIRSR" id="PIRSR601211-2"/>
    </source>
</evidence>
<keyword evidence="4 12" id="KW-1015">Disulfide bond</keyword>
<accession>F1SUN2</accession>
<feature type="disulfide bond" evidence="12">
    <location>
        <begin position="90"/>
        <end position="132"/>
    </location>
</feature>
<dbReference type="GO" id="GO:0050482">
    <property type="term" value="P:arachidonate secretion"/>
    <property type="evidence" value="ECO:0007669"/>
    <property type="project" value="InterPro"/>
</dbReference>
<protein>
    <submittedName>
        <fullName evidence="16">Phospholipase A2 group IIC</fullName>
    </submittedName>
</protein>
<dbReference type="GO" id="GO:0046471">
    <property type="term" value="P:phosphatidylglycerol metabolic process"/>
    <property type="evidence" value="ECO:0000318"/>
    <property type="project" value="GO_Central"/>
</dbReference>
<dbReference type="Gene3D" id="1.20.90.10">
    <property type="entry name" value="Phospholipase A2 domain"/>
    <property type="match status" value="1"/>
</dbReference>
<evidence type="ECO:0000256" key="5">
    <source>
        <dbReference type="ARBA" id="ARBA00048015"/>
    </source>
</evidence>
<dbReference type="GO" id="GO:0046470">
    <property type="term" value="P:phosphatidylcholine metabolic process"/>
    <property type="evidence" value="ECO:0000318"/>
    <property type="project" value="GO_Central"/>
</dbReference>
<keyword evidence="3" id="KW-0964">Secreted</keyword>
<dbReference type="SUPFAM" id="SSF48619">
    <property type="entry name" value="Phospholipase A2, PLA2"/>
    <property type="match status" value="1"/>
</dbReference>
<feature type="disulfide bond" evidence="12">
    <location>
        <begin position="83"/>
        <end position="139"/>
    </location>
</feature>
<reference evidence="16" key="2">
    <citation type="journal article" date="2020" name="Gigascience">
        <title>An improved pig reference genome sequence to enable pig genetics and genomics research.</title>
        <authorList>
            <person name="Warr A."/>
            <person name="Affara N."/>
            <person name="Aken B."/>
            <person name="Beiki H."/>
            <person name="Bickhart D.M."/>
            <person name="Billis K."/>
            <person name="Chow W."/>
            <person name="Eory L."/>
            <person name="Finlayson H.A."/>
            <person name="Flicek P."/>
            <person name="Giron C.G."/>
            <person name="Griffin D.K."/>
            <person name="Hall R."/>
            <person name="Hannum G."/>
            <person name="Hourlier T."/>
            <person name="Howe K."/>
            <person name="Hume D.A."/>
            <person name="Izuogu O."/>
            <person name="Kim K."/>
            <person name="Koren S."/>
            <person name="Liu H."/>
            <person name="Manchanda N."/>
            <person name="Martin F.J."/>
            <person name="Nonneman D.J."/>
            <person name="O'Connor R.E."/>
            <person name="Phillippy A.M."/>
            <person name="Rohrer G.A."/>
            <person name="Rosen B.D."/>
            <person name="Rund L.A."/>
            <person name="Sargent C.A."/>
            <person name="Schook L.B."/>
            <person name="Schroeder S.G."/>
            <person name="Schwartz A.S."/>
            <person name="Skinner B.M."/>
            <person name="Talbot R."/>
            <person name="Tseng E."/>
            <person name="Tuggle C.K."/>
            <person name="Watson M."/>
            <person name="Smith T.P.L."/>
            <person name="Archibald A.L."/>
        </authorList>
    </citation>
    <scope>NUCLEOTIDE SEQUENCE [LARGE SCALE GENOMIC DNA]</scope>
    <source>
        <strain evidence="16">Duroc</strain>
    </source>
</reference>
<gene>
    <name evidence="16 18" type="primary">PLA2G2C</name>
</gene>
<dbReference type="GO" id="GO:0047498">
    <property type="term" value="F:calcium-dependent phospholipase A2 activity"/>
    <property type="evidence" value="ECO:0000318"/>
    <property type="project" value="GO_Central"/>
</dbReference>
<comment type="catalytic activity">
    <reaction evidence="6">
        <text>N-hexadecanoyl-1,2-di-(9Z-octadecenoyl)-sn-glycero-3-phosphoethanolamine + H2O = N-hexadecanoyl-1-(9Z-octadecenoyl)-sn-glycero-3-phosphoethanolamine + (9Z)-octadecenoate + H(+)</text>
        <dbReference type="Rhea" id="RHEA:45424"/>
        <dbReference type="ChEBI" id="CHEBI:15377"/>
        <dbReference type="ChEBI" id="CHEBI:15378"/>
        <dbReference type="ChEBI" id="CHEBI:30823"/>
        <dbReference type="ChEBI" id="CHEBI:78097"/>
        <dbReference type="ChEBI" id="CHEBI:85217"/>
    </reaction>
    <physiologicalReaction direction="left-to-right" evidence="6">
        <dbReference type="Rhea" id="RHEA:45425"/>
    </physiologicalReaction>
</comment>
<dbReference type="Proteomes" id="UP000008227">
    <property type="component" value="Chromosome 6"/>
</dbReference>
<feature type="transmembrane region" description="Helical" evidence="14">
    <location>
        <begin position="25"/>
        <end position="45"/>
    </location>
</feature>
<feature type="disulfide bond" evidence="12">
    <location>
        <begin position="89"/>
        <end position="167"/>
    </location>
</feature>
<dbReference type="SMART" id="SM00085">
    <property type="entry name" value="PA2c"/>
    <property type="match status" value="1"/>
</dbReference>
<evidence type="ECO:0000256" key="9">
    <source>
        <dbReference type="ARBA" id="ARBA00049039"/>
    </source>
</evidence>
<keyword evidence="11" id="KW-0479">Metal-binding</keyword>
<keyword evidence="14" id="KW-0812">Transmembrane</keyword>
<feature type="disulfide bond" evidence="12">
    <location>
        <begin position="99"/>
        <end position="125"/>
    </location>
</feature>
<evidence type="ECO:0000256" key="12">
    <source>
        <dbReference type="PIRSR" id="PIRSR601211-3"/>
    </source>
</evidence>
<evidence type="ECO:0000256" key="13">
    <source>
        <dbReference type="RuleBase" id="RU003654"/>
    </source>
</evidence>
<dbReference type="PANTHER" id="PTHR11716:SF5">
    <property type="entry name" value="INACTIVE GROUP IIC SECRETORY PHOSPHOLIPASE A2-RELATED"/>
    <property type="match status" value="1"/>
</dbReference>
<dbReference type="PROSITE" id="PS00119">
    <property type="entry name" value="PA2_ASP"/>
    <property type="match status" value="1"/>
</dbReference>
<feature type="disulfide bond" evidence="12">
    <location>
        <begin position="117"/>
        <end position="130"/>
    </location>
</feature>
<reference evidence="17" key="1">
    <citation type="submission" date="2009-11" db="EMBL/GenBank/DDBJ databases">
        <authorList>
            <consortium name="Porcine genome sequencing project"/>
        </authorList>
    </citation>
    <scope>NUCLEOTIDE SEQUENCE [LARGE SCALE GENOMIC DNA]</scope>
    <source>
        <strain evidence="17">Duroc</strain>
    </source>
</reference>
<comment type="catalytic activity">
    <reaction evidence="9">
        <text>1-hexadecanoyl-2-(9Z,12Z-octadecadienoyl)-sn-glycero-3-phosphoethanolamine + H2O = 1-hexadecanoyl-sn-glycero-3-phosphoethanolamine + (9Z,12Z)-octadecadienoate + H(+)</text>
        <dbReference type="Rhea" id="RHEA:40815"/>
        <dbReference type="ChEBI" id="CHEBI:15377"/>
        <dbReference type="ChEBI" id="CHEBI:15378"/>
        <dbReference type="ChEBI" id="CHEBI:30245"/>
        <dbReference type="ChEBI" id="CHEBI:73004"/>
        <dbReference type="ChEBI" id="CHEBI:73008"/>
    </reaction>
    <physiologicalReaction direction="left-to-right" evidence="9">
        <dbReference type="Rhea" id="RHEA:40816"/>
    </physiologicalReaction>
</comment>
<dbReference type="GO" id="GO:0016042">
    <property type="term" value="P:lipid catabolic process"/>
    <property type="evidence" value="ECO:0007669"/>
    <property type="project" value="InterPro"/>
</dbReference>
<evidence type="ECO:0000256" key="7">
    <source>
        <dbReference type="ARBA" id="ARBA00048227"/>
    </source>
</evidence>
<reference evidence="16" key="3">
    <citation type="submission" date="2025-08" db="UniProtKB">
        <authorList>
            <consortium name="Ensembl"/>
        </authorList>
    </citation>
    <scope>IDENTIFICATION</scope>
</reference>
<dbReference type="GO" id="GO:0005543">
    <property type="term" value="F:phospholipid binding"/>
    <property type="evidence" value="ECO:0000318"/>
    <property type="project" value="GO_Central"/>
</dbReference>
<dbReference type="GO" id="GO:0005102">
    <property type="term" value="F:signaling receptor binding"/>
    <property type="evidence" value="ECO:0000318"/>
    <property type="project" value="GO_Central"/>
</dbReference>
<dbReference type="PROSITE" id="PS00118">
    <property type="entry name" value="PA2_HIS"/>
    <property type="match status" value="1"/>
</dbReference>
<dbReference type="STRING" id="9823.ENSSSCP00000003799"/>
<evidence type="ECO:0000256" key="14">
    <source>
        <dbReference type="SAM" id="Phobius"/>
    </source>
</evidence>
<keyword evidence="11" id="KW-0106">Calcium</keyword>
<dbReference type="InterPro" id="IPR001211">
    <property type="entry name" value="PLA2"/>
</dbReference>
<comment type="subcellular location">
    <subcellularLocation>
        <location evidence="1">Secreted</location>
    </subcellularLocation>
</comment>
<dbReference type="Pfam" id="PF00068">
    <property type="entry name" value="Phospholip_A2_1"/>
    <property type="match status" value="1"/>
</dbReference>
<feature type="active site" evidence="10">
    <location>
        <position position="133"/>
    </location>
</feature>
<evidence type="ECO:0000256" key="10">
    <source>
        <dbReference type="PIRSR" id="PIRSR601211-1"/>
    </source>
</evidence>
<comment type="catalytic activity">
    <reaction evidence="8">
        <text>1-hexadecanoyl-2-(9Z-octadecenoyl)-sn-glycero-3-phosphocholine + H2O = 1-hexadecanoyl-sn-glycero-3-phosphocholine + (9Z)-octadecenoate + H(+)</text>
        <dbReference type="Rhea" id="RHEA:38779"/>
        <dbReference type="ChEBI" id="CHEBI:15377"/>
        <dbReference type="ChEBI" id="CHEBI:15378"/>
        <dbReference type="ChEBI" id="CHEBI:30823"/>
        <dbReference type="ChEBI" id="CHEBI:72998"/>
        <dbReference type="ChEBI" id="CHEBI:73001"/>
    </reaction>
    <physiologicalReaction direction="left-to-right" evidence="8">
        <dbReference type="Rhea" id="RHEA:38780"/>
    </physiologicalReaction>
</comment>
<dbReference type="InParanoid" id="F1SUN2"/>
<evidence type="ECO:0000256" key="1">
    <source>
        <dbReference type="ARBA" id="ARBA00004613"/>
    </source>
</evidence>